<sequence>MRLIECGLRNLWSSKSRHYVPTRRQTIKDQLGRTQSIIQSIDLSYIGEMIPIALQFPLEGFHRKCMDGTRLSIPDNPHGPNLLTNNKYLPLFQPRVLHQHIRAKYLDLLIGKLRLKYFYHQILMAKWPNRCDVSQ</sequence>
<accession>A0A6J6ZI34</accession>
<evidence type="ECO:0000313" key="1">
    <source>
        <dbReference type="EMBL" id="CAB4821441.1"/>
    </source>
</evidence>
<reference evidence="1" key="1">
    <citation type="submission" date="2020-05" db="EMBL/GenBank/DDBJ databases">
        <authorList>
            <person name="Chiriac C."/>
            <person name="Salcher M."/>
            <person name="Ghai R."/>
            <person name="Kavagutti S V."/>
        </authorList>
    </citation>
    <scope>NUCLEOTIDE SEQUENCE</scope>
</reference>
<dbReference type="EMBL" id="CAFABD010000039">
    <property type="protein sequence ID" value="CAB4821441.1"/>
    <property type="molecule type" value="Genomic_DNA"/>
</dbReference>
<dbReference type="AlphaFoldDB" id="A0A6J6ZI34"/>
<protein>
    <submittedName>
        <fullName evidence="1">Unannotated protein</fullName>
    </submittedName>
</protein>
<organism evidence="1">
    <name type="scientific">freshwater metagenome</name>
    <dbReference type="NCBI Taxonomy" id="449393"/>
    <lineage>
        <taxon>unclassified sequences</taxon>
        <taxon>metagenomes</taxon>
        <taxon>ecological metagenomes</taxon>
    </lineage>
</organism>
<name>A0A6J6ZI34_9ZZZZ</name>
<proteinExistence type="predicted"/>
<gene>
    <name evidence="1" type="ORF">UFOPK3166_00378</name>
</gene>